<dbReference type="AlphaFoldDB" id="A0A3B0TNI2"/>
<keyword evidence="2" id="KW-0547">Nucleotide-binding</keyword>
<keyword evidence="2" id="KW-0067">ATP-binding</keyword>
<evidence type="ECO:0000259" key="1">
    <source>
        <dbReference type="PROSITE" id="PS51192"/>
    </source>
</evidence>
<dbReference type="GO" id="GO:0004386">
    <property type="term" value="F:helicase activity"/>
    <property type="evidence" value="ECO:0007669"/>
    <property type="project" value="UniProtKB-KW"/>
</dbReference>
<sequence length="98" mass="10880">MSQLPPQINNWFKKRNWKLREHQRDVIKAYNSGYSTLLVAPTGAGKTMAGFLPSLVELANAPHKGLHTLYISPLKALAVDVARNLLDPISEMGLDIKV</sequence>
<keyword evidence="2" id="KW-0347">Helicase</keyword>
<dbReference type="GO" id="GO:0003677">
    <property type="term" value="F:DNA binding"/>
    <property type="evidence" value="ECO:0007669"/>
    <property type="project" value="TreeGrafter"/>
</dbReference>
<dbReference type="PANTHER" id="PTHR47962">
    <property type="entry name" value="ATP-DEPENDENT HELICASE LHR-RELATED-RELATED"/>
    <property type="match status" value="1"/>
</dbReference>
<dbReference type="GO" id="GO:0016887">
    <property type="term" value="F:ATP hydrolysis activity"/>
    <property type="evidence" value="ECO:0007669"/>
    <property type="project" value="TreeGrafter"/>
</dbReference>
<dbReference type="Gene3D" id="3.40.50.300">
    <property type="entry name" value="P-loop containing nucleotide triphosphate hydrolases"/>
    <property type="match status" value="1"/>
</dbReference>
<proteinExistence type="predicted"/>
<dbReference type="GO" id="GO:0005524">
    <property type="term" value="F:ATP binding"/>
    <property type="evidence" value="ECO:0007669"/>
    <property type="project" value="InterPro"/>
</dbReference>
<gene>
    <name evidence="2" type="ORF">MNBD_ALPHA11-775</name>
</gene>
<reference evidence="2" key="1">
    <citation type="submission" date="2018-06" db="EMBL/GenBank/DDBJ databases">
        <authorList>
            <person name="Zhirakovskaya E."/>
        </authorList>
    </citation>
    <scope>NUCLEOTIDE SEQUENCE</scope>
</reference>
<accession>A0A3B0TNI2</accession>
<feature type="non-terminal residue" evidence="2">
    <location>
        <position position="98"/>
    </location>
</feature>
<evidence type="ECO:0000313" key="2">
    <source>
        <dbReference type="EMBL" id="VAW16052.1"/>
    </source>
</evidence>
<dbReference type="InterPro" id="IPR052511">
    <property type="entry name" value="ATP-dep_Helicase"/>
</dbReference>
<organism evidence="2">
    <name type="scientific">hydrothermal vent metagenome</name>
    <dbReference type="NCBI Taxonomy" id="652676"/>
    <lineage>
        <taxon>unclassified sequences</taxon>
        <taxon>metagenomes</taxon>
        <taxon>ecological metagenomes</taxon>
    </lineage>
</organism>
<dbReference type="InterPro" id="IPR011545">
    <property type="entry name" value="DEAD/DEAH_box_helicase_dom"/>
</dbReference>
<dbReference type="PANTHER" id="PTHR47962:SF3">
    <property type="entry name" value="LARGE ATP-DEPENDENT HELICASE-RELATED PROTEIN"/>
    <property type="match status" value="1"/>
</dbReference>
<keyword evidence="2" id="KW-0378">Hydrolase</keyword>
<dbReference type="InterPro" id="IPR027417">
    <property type="entry name" value="P-loop_NTPase"/>
</dbReference>
<name>A0A3B0TNI2_9ZZZZ</name>
<feature type="domain" description="Helicase ATP-binding" evidence="1">
    <location>
        <begin position="27"/>
        <end position="98"/>
    </location>
</feature>
<dbReference type="InterPro" id="IPR014001">
    <property type="entry name" value="Helicase_ATP-bd"/>
</dbReference>
<dbReference type="PROSITE" id="PS51192">
    <property type="entry name" value="HELICASE_ATP_BIND_1"/>
    <property type="match status" value="1"/>
</dbReference>
<dbReference type="SUPFAM" id="SSF52540">
    <property type="entry name" value="P-loop containing nucleoside triphosphate hydrolases"/>
    <property type="match status" value="1"/>
</dbReference>
<dbReference type="Pfam" id="PF00270">
    <property type="entry name" value="DEAD"/>
    <property type="match status" value="1"/>
</dbReference>
<protein>
    <submittedName>
        <fullName evidence="2">ATP-dependent, 3'-5' DNA helicase with strand annealing activity</fullName>
    </submittedName>
</protein>
<dbReference type="EMBL" id="UOEQ01000085">
    <property type="protein sequence ID" value="VAW16052.1"/>
    <property type="molecule type" value="Genomic_DNA"/>
</dbReference>